<comment type="caution">
    <text evidence="2">The sequence shown here is derived from an EMBL/GenBank/DDBJ whole genome shotgun (WGS) entry which is preliminary data.</text>
</comment>
<gene>
    <name evidence="2" type="ORF">JL111_20280</name>
</gene>
<accession>A0ABS1SAM7</accession>
<organism evidence="2 3">
    <name type="scientific">Paracoccus aerius</name>
    <dbReference type="NCBI Taxonomy" id="1915382"/>
    <lineage>
        <taxon>Bacteria</taxon>
        <taxon>Pseudomonadati</taxon>
        <taxon>Pseudomonadota</taxon>
        <taxon>Alphaproteobacteria</taxon>
        <taxon>Rhodobacterales</taxon>
        <taxon>Paracoccaceae</taxon>
        <taxon>Paracoccus</taxon>
    </lineage>
</organism>
<evidence type="ECO:0000313" key="3">
    <source>
        <dbReference type="Proteomes" id="UP000644749"/>
    </source>
</evidence>
<protein>
    <submittedName>
        <fullName evidence="2">DUF4935 domain-containing protein</fullName>
    </submittedName>
</protein>
<evidence type="ECO:0000313" key="2">
    <source>
        <dbReference type="EMBL" id="MBL3675798.1"/>
    </source>
</evidence>
<feature type="domain" description="PIN like" evidence="1">
    <location>
        <begin position="24"/>
        <end position="263"/>
    </location>
</feature>
<dbReference type="Pfam" id="PF18476">
    <property type="entry name" value="PIN_8"/>
    <property type="match status" value="1"/>
</dbReference>
<dbReference type="InterPro" id="IPR041578">
    <property type="entry name" value="PIN_8"/>
</dbReference>
<reference evidence="2 3" key="1">
    <citation type="submission" date="2021-01" db="EMBL/GenBank/DDBJ databases">
        <title>011410 draft genome.</title>
        <authorList>
            <person name="Lang L."/>
        </authorList>
    </citation>
    <scope>NUCLEOTIDE SEQUENCE [LARGE SCALE GENOMIC DNA]</scope>
    <source>
        <strain evidence="2 3">KCTC 42845</strain>
    </source>
</reference>
<sequence length="464" mass="53403">MKGMFTQFDDIRNNNNKKVWEEALFVFDTNCLLNLYRYRTETRDQLINVIEKISGRIWIPHHVALEFQRNRLKVILSQKKRFSEIREVITNSQNKLQSEIGNLQLERRHSLIDPSPLINGFKELVERFFSDLDALQKSQQPISTHDPIKIKIEELFDGKVGNGPSEQKEVDDLYKLAEKRYQFKIPPGYLDSKKDKDEPDEHYHSGVLYKRKFGDFVIWNQLLTHAKENNLRSIIFVTDDGKEDWWWKINDEGPKTLGPRPELVDEAKHVGGITSFLMYKPEGFLENSRNFVDADVSKETIDEVRDVSRLANLRLSNRIRIYSNVIRAEQAVLNWLSKKFLSVLKNEEGAPDFIVESLGNKIGFEVKFAAHVQSIKSRMREVGAISYNRMKALSLNSINIVWVVEGPEVAGEVSEALLKNPLRPFPPGVFHVVGYTEDSDGEATFVPFYGSHAGSSDFGHDIFG</sequence>
<dbReference type="EMBL" id="JAESHT010000051">
    <property type="protein sequence ID" value="MBL3675798.1"/>
    <property type="molecule type" value="Genomic_DNA"/>
</dbReference>
<keyword evidence="3" id="KW-1185">Reference proteome</keyword>
<proteinExistence type="predicted"/>
<evidence type="ECO:0000259" key="1">
    <source>
        <dbReference type="Pfam" id="PF18476"/>
    </source>
</evidence>
<dbReference type="RefSeq" id="WP_191313352.1">
    <property type="nucleotide sequence ID" value="NZ_BNCL01000063.1"/>
</dbReference>
<name>A0ABS1SAM7_9RHOB</name>
<dbReference type="Proteomes" id="UP000644749">
    <property type="component" value="Unassembled WGS sequence"/>
</dbReference>